<keyword evidence="1 2" id="KW-0963">Cytoplasm</keyword>
<dbReference type="RefSeq" id="WP_122916406.1">
    <property type="nucleotide sequence ID" value="NZ_RHHQ01000004.1"/>
</dbReference>
<dbReference type="EMBL" id="RHHQ01000004">
    <property type="protein sequence ID" value="RNB91743.1"/>
    <property type="molecule type" value="Genomic_DNA"/>
</dbReference>
<dbReference type="AlphaFoldDB" id="A0A3M8DU73"/>
<dbReference type="InterPro" id="IPR009242">
    <property type="entry name" value="DUF896"/>
</dbReference>
<accession>A0A3M8DU73</accession>
<protein>
    <recommendedName>
        <fullName evidence="2">UPF0291 protein EDM56_03045</fullName>
    </recommendedName>
</protein>
<comment type="caution">
    <text evidence="3">The sequence shown here is derived from an EMBL/GenBank/DDBJ whole genome shotgun (WGS) entry which is preliminary data.</text>
</comment>
<keyword evidence="4" id="KW-1185">Reference proteome</keyword>
<reference evidence="3 4" key="1">
    <citation type="submission" date="2018-10" db="EMBL/GenBank/DDBJ databases">
        <title>Phylogenomics of Brevibacillus.</title>
        <authorList>
            <person name="Dunlap C."/>
        </authorList>
    </citation>
    <scope>NUCLEOTIDE SEQUENCE [LARGE SCALE GENOMIC DNA]</scope>
    <source>
        <strain evidence="3 4">JCM 15716</strain>
    </source>
</reference>
<dbReference type="GO" id="GO:0005737">
    <property type="term" value="C:cytoplasm"/>
    <property type="evidence" value="ECO:0007669"/>
    <property type="project" value="UniProtKB-SubCell"/>
</dbReference>
<dbReference type="HAMAP" id="MF_01103">
    <property type="entry name" value="UPF0291"/>
    <property type="match status" value="1"/>
</dbReference>
<gene>
    <name evidence="3" type="ORF">EDM56_03045</name>
</gene>
<comment type="similarity">
    <text evidence="2">Belongs to the UPF0291 family.</text>
</comment>
<comment type="subcellular location">
    <subcellularLocation>
        <location evidence="2">Cytoplasm</location>
    </subcellularLocation>
</comment>
<dbReference type="OrthoDB" id="390105at2"/>
<dbReference type="Pfam" id="PF05979">
    <property type="entry name" value="DUF896"/>
    <property type="match status" value="1"/>
</dbReference>
<name>A0A3M8DU73_9BACL</name>
<evidence type="ECO:0000313" key="3">
    <source>
        <dbReference type="EMBL" id="RNB91743.1"/>
    </source>
</evidence>
<evidence type="ECO:0000256" key="2">
    <source>
        <dbReference type="HAMAP-Rule" id="MF_01103"/>
    </source>
</evidence>
<evidence type="ECO:0000256" key="1">
    <source>
        <dbReference type="ARBA" id="ARBA00022490"/>
    </source>
</evidence>
<dbReference type="Gene3D" id="1.10.287.540">
    <property type="entry name" value="Helix hairpin bin"/>
    <property type="match status" value="1"/>
</dbReference>
<proteinExistence type="inferred from homology"/>
<organism evidence="3 4">
    <name type="scientific">Brevibacillus fluminis</name>
    <dbReference type="NCBI Taxonomy" id="511487"/>
    <lineage>
        <taxon>Bacteria</taxon>
        <taxon>Bacillati</taxon>
        <taxon>Bacillota</taxon>
        <taxon>Bacilli</taxon>
        <taxon>Bacillales</taxon>
        <taxon>Paenibacillaceae</taxon>
        <taxon>Brevibacillus</taxon>
    </lineage>
</organism>
<dbReference type="PANTHER" id="PTHR37300">
    <property type="entry name" value="UPF0291 PROTEIN CBO2609/CLC_2481"/>
    <property type="match status" value="1"/>
</dbReference>
<dbReference type="PANTHER" id="PTHR37300:SF1">
    <property type="entry name" value="UPF0291 PROTEIN YNZC"/>
    <property type="match status" value="1"/>
</dbReference>
<sequence>MVTDAEIKRINELAKKAKGSGLTEDEKAEQQVLRRKYIDAMKASLKANLDSIQYVEDLEENKFKH</sequence>
<dbReference type="SUPFAM" id="SSF158221">
    <property type="entry name" value="YnzC-like"/>
    <property type="match status" value="1"/>
</dbReference>
<dbReference type="Proteomes" id="UP000271031">
    <property type="component" value="Unassembled WGS sequence"/>
</dbReference>
<evidence type="ECO:0000313" key="4">
    <source>
        <dbReference type="Proteomes" id="UP000271031"/>
    </source>
</evidence>